<feature type="compositionally biased region" description="Polar residues" evidence="1">
    <location>
        <begin position="18"/>
        <end position="29"/>
    </location>
</feature>
<name>A0A397W2A1_9GLOM</name>
<sequence>MYTSNETAHTKNAKREQNPSNEINNTESYNAKREAKNKHNPCKPKLTKHNQDPLTKIVYAELDDTECGDT</sequence>
<feature type="compositionally biased region" description="Basic residues" evidence="1">
    <location>
        <begin position="35"/>
        <end position="48"/>
    </location>
</feature>
<dbReference type="EMBL" id="QKWP01000099">
    <property type="protein sequence ID" value="RIB27399.1"/>
    <property type="molecule type" value="Genomic_DNA"/>
</dbReference>
<dbReference type="AlphaFoldDB" id="A0A397W2A1"/>
<proteinExistence type="predicted"/>
<accession>A0A397W2A1</accession>
<protein>
    <submittedName>
        <fullName evidence="2">Uncharacterized protein</fullName>
    </submittedName>
</protein>
<evidence type="ECO:0000256" key="1">
    <source>
        <dbReference type="SAM" id="MobiDB-lite"/>
    </source>
</evidence>
<organism evidence="2 3">
    <name type="scientific">Gigaspora rosea</name>
    <dbReference type="NCBI Taxonomy" id="44941"/>
    <lineage>
        <taxon>Eukaryota</taxon>
        <taxon>Fungi</taxon>
        <taxon>Fungi incertae sedis</taxon>
        <taxon>Mucoromycota</taxon>
        <taxon>Glomeromycotina</taxon>
        <taxon>Glomeromycetes</taxon>
        <taxon>Diversisporales</taxon>
        <taxon>Gigasporaceae</taxon>
        <taxon>Gigaspora</taxon>
    </lineage>
</organism>
<comment type="caution">
    <text evidence="2">The sequence shown here is derived from an EMBL/GenBank/DDBJ whole genome shotgun (WGS) entry which is preliminary data.</text>
</comment>
<dbReference type="Proteomes" id="UP000266673">
    <property type="component" value="Unassembled WGS sequence"/>
</dbReference>
<keyword evidence="3" id="KW-1185">Reference proteome</keyword>
<evidence type="ECO:0000313" key="3">
    <source>
        <dbReference type="Proteomes" id="UP000266673"/>
    </source>
</evidence>
<gene>
    <name evidence="2" type="ORF">C2G38_2160591</name>
</gene>
<evidence type="ECO:0000313" key="2">
    <source>
        <dbReference type="EMBL" id="RIB27399.1"/>
    </source>
</evidence>
<feature type="region of interest" description="Disordered" evidence="1">
    <location>
        <begin position="1"/>
        <end position="54"/>
    </location>
</feature>
<reference evidence="2 3" key="1">
    <citation type="submission" date="2018-06" db="EMBL/GenBank/DDBJ databases">
        <title>Comparative genomics reveals the genomic features of Rhizophagus irregularis, R. cerebriforme, R. diaphanum and Gigaspora rosea, and their symbiotic lifestyle signature.</title>
        <authorList>
            <person name="Morin E."/>
            <person name="San Clemente H."/>
            <person name="Chen E.C.H."/>
            <person name="De La Providencia I."/>
            <person name="Hainaut M."/>
            <person name="Kuo A."/>
            <person name="Kohler A."/>
            <person name="Murat C."/>
            <person name="Tang N."/>
            <person name="Roy S."/>
            <person name="Loubradou J."/>
            <person name="Henrissat B."/>
            <person name="Grigoriev I.V."/>
            <person name="Corradi N."/>
            <person name="Roux C."/>
            <person name="Martin F.M."/>
        </authorList>
    </citation>
    <scope>NUCLEOTIDE SEQUENCE [LARGE SCALE GENOMIC DNA]</scope>
    <source>
        <strain evidence="2 3">DAOM 194757</strain>
    </source>
</reference>